<protein>
    <submittedName>
        <fullName evidence="2">Uncharacterized protein</fullName>
    </submittedName>
</protein>
<reference evidence="2 3" key="1">
    <citation type="submission" date="2018-07" db="EMBL/GenBank/DDBJ databases">
        <title>Complete Genome and Methylome Analysis of Deinococcus wulumuqiensis NEB 479.</title>
        <authorList>
            <person name="Fomenkov A."/>
            <person name="Luyten Y."/>
            <person name="Vincze T."/>
            <person name="Anton B.P."/>
            <person name="Clark T."/>
            <person name="Roberts R.J."/>
            <person name="Morgan R.D."/>
        </authorList>
    </citation>
    <scope>NUCLEOTIDE SEQUENCE [LARGE SCALE GENOMIC DNA]</scope>
    <source>
        <strain evidence="2 3">NEB 479</strain>
        <plasmid evidence="3">Plasmid pdrdi</plasmid>
    </source>
</reference>
<keyword evidence="2" id="KW-0614">Plasmid</keyword>
<dbReference type="RefSeq" id="WP_114673736.1">
    <property type="nucleotide sequence ID" value="NZ_CP031163.1"/>
</dbReference>
<name>A0A345IN28_9DEIO</name>
<sequence>MPNTTHPQARTGTPLVAQGKPLGDDTERAERLAHVAGSLRIEGFTTTPERLTELERKYGSRRE</sequence>
<proteinExistence type="predicted"/>
<evidence type="ECO:0000313" key="3">
    <source>
        <dbReference type="Proteomes" id="UP000253744"/>
    </source>
</evidence>
<evidence type="ECO:0000256" key="1">
    <source>
        <dbReference type="SAM" id="MobiDB-lite"/>
    </source>
</evidence>
<geneLocation type="plasmid" evidence="3">
    <name>pdrdi</name>
</geneLocation>
<dbReference type="AlphaFoldDB" id="A0A345IN28"/>
<dbReference type="EMBL" id="CP031163">
    <property type="protein sequence ID" value="AXH01101.1"/>
    <property type="molecule type" value="Genomic_DNA"/>
</dbReference>
<evidence type="ECO:0000313" key="2">
    <source>
        <dbReference type="EMBL" id="AXH01101.1"/>
    </source>
</evidence>
<organism evidence="2 3">
    <name type="scientific">Deinococcus wulumuqiensis</name>
    <dbReference type="NCBI Taxonomy" id="980427"/>
    <lineage>
        <taxon>Bacteria</taxon>
        <taxon>Thermotogati</taxon>
        <taxon>Deinococcota</taxon>
        <taxon>Deinococci</taxon>
        <taxon>Deinococcales</taxon>
        <taxon>Deinococcaceae</taxon>
        <taxon>Deinococcus</taxon>
    </lineage>
</organism>
<feature type="region of interest" description="Disordered" evidence="1">
    <location>
        <begin position="1"/>
        <end position="24"/>
    </location>
</feature>
<dbReference type="KEGG" id="dwu:DVJ83_18635"/>
<feature type="compositionally biased region" description="Polar residues" evidence="1">
    <location>
        <begin position="1"/>
        <end position="11"/>
    </location>
</feature>
<accession>A0A345IN28</accession>
<dbReference type="Proteomes" id="UP000253744">
    <property type="component" value="Plasmid pDrdI"/>
</dbReference>
<gene>
    <name evidence="2" type="ORF">DVJ83_18635</name>
</gene>